<comment type="similarity">
    <text evidence="2 5">Belongs to the TolB family.</text>
</comment>
<dbReference type="SUPFAM" id="SSF52964">
    <property type="entry name" value="TolB, N-terminal domain"/>
    <property type="match status" value="1"/>
</dbReference>
<dbReference type="InterPro" id="IPR007195">
    <property type="entry name" value="TolB_N"/>
</dbReference>
<dbReference type="InterPro" id="IPR014167">
    <property type="entry name" value="Tol-Pal_TolB"/>
</dbReference>
<dbReference type="PANTHER" id="PTHR36842">
    <property type="entry name" value="PROTEIN TOLB HOMOLOG"/>
    <property type="match status" value="1"/>
</dbReference>
<gene>
    <name evidence="5 8" type="primary">tolB</name>
    <name evidence="8" type="ORF">LZ538_03565</name>
</gene>
<dbReference type="InterPro" id="IPR011659">
    <property type="entry name" value="WD40"/>
</dbReference>
<protein>
    <recommendedName>
        <fullName evidence="5">Tol-Pal system protein TolB</fullName>
    </recommendedName>
</protein>
<evidence type="ECO:0000256" key="4">
    <source>
        <dbReference type="ARBA" id="ARBA00022764"/>
    </source>
</evidence>
<evidence type="ECO:0000259" key="7">
    <source>
        <dbReference type="Pfam" id="PF04052"/>
    </source>
</evidence>
<dbReference type="HAMAP" id="MF_00671">
    <property type="entry name" value="TolB"/>
    <property type="match status" value="1"/>
</dbReference>
<comment type="subunit">
    <text evidence="5">The Tol-Pal system is composed of five core proteins: the inner membrane proteins TolA, TolQ and TolR, the periplasmic protein TolB and the outer membrane protein Pal. They form a network linking the inner and outer membranes and the peptidoglycan layer.</text>
</comment>
<keyword evidence="5" id="KW-0131">Cell cycle</keyword>
<dbReference type="Gene3D" id="2.120.10.30">
    <property type="entry name" value="TolB, C-terminal domain"/>
    <property type="match status" value="2"/>
</dbReference>
<evidence type="ECO:0000256" key="6">
    <source>
        <dbReference type="SAM" id="MobiDB-lite"/>
    </source>
</evidence>
<evidence type="ECO:0000256" key="5">
    <source>
        <dbReference type="HAMAP-Rule" id="MF_00671"/>
    </source>
</evidence>
<name>A0ABT0S013_9SPHN</name>
<evidence type="ECO:0000256" key="1">
    <source>
        <dbReference type="ARBA" id="ARBA00004418"/>
    </source>
</evidence>
<dbReference type="RefSeq" id="WP_249830615.1">
    <property type="nucleotide sequence ID" value="NZ_JAMGBE010000001.1"/>
</dbReference>
<dbReference type="NCBIfam" id="TIGR02800">
    <property type="entry name" value="propeller_TolB"/>
    <property type="match status" value="1"/>
</dbReference>
<keyword evidence="5" id="KW-0132">Cell division</keyword>
<feature type="chain" id="PRO_5044937302" description="Tol-Pal system protein TolB" evidence="5">
    <location>
        <begin position="20"/>
        <end position="429"/>
    </location>
</feature>
<dbReference type="Gene3D" id="3.40.50.10070">
    <property type="entry name" value="TolB, N-terminal domain"/>
    <property type="match status" value="1"/>
</dbReference>
<dbReference type="Pfam" id="PF04052">
    <property type="entry name" value="TolB_N"/>
    <property type="match status" value="1"/>
</dbReference>
<evidence type="ECO:0000256" key="3">
    <source>
        <dbReference type="ARBA" id="ARBA00022729"/>
    </source>
</evidence>
<feature type="signal peptide" evidence="5">
    <location>
        <begin position="1"/>
        <end position="19"/>
    </location>
</feature>
<evidence type="ECO:0000313" key="9">
    <source>
        <dbReference type="Proteomes" id="UP001165342"/>
    </source>
</evidence>
<feature type="region of interest" description="Disordered" evidence="6">
    <location>
        <begin position="410"/>
        <end position="429"/>
    </location>
</feature>
<keyword evidence="3 5" id="KW-0732">Signal</keyword>
<comment type="subcellular location">
    <subcellularLocation>
        <location evidence="1 5">Periplasm</location>
    </subcellularLocation>
</comment>
<accession>A0ABT0S013</accession>
<dbReference type="EMBL" id="JAMGBE010000001">
    <property type="protein sequence ID" value="MCL6729132.1"/>
    <property type="molecule type" value="Genomic_DNA"/>
</dbReference>
<dbReference type="InterPro" id="IPR011042">
    <property type="entry name" value="6-blade_b-propeller_TolB-like"/>
</dbReference>
<evidence type="ECO:0000313" key="8">
    <source>
        <dbReference type="EMBL" id="MCL6729132.1"/>
    </source>
</evidence>
<feature type="domain" description="TolB N-terminal" evidence="7">
    <location>
        <begin position="19"/>
        <end position="126"/>
    </location>
</feature>
<evidence type="ECO:0000256" key="2">
    <source>
        <dbReference type="ARBA" id="ARBA00009820"/>
    </source>
</evidence>
<reference evidence="8" key="1">
    <citation type="submission" date="2022-05" db="EMBL/GenBank/DDBJ databases">
        <authorList>
            <person name="Jo J.-H."/>
            <person name="Im W.-T."/>
        </authorList>
    </citation>
    <scope>NUCLEOTIDE SEQUENCE</scope>
    <source>
        <strain evidence="8">SE220</strain>
    </source>
</reference>
<proteinExistence type="inferred from homology"/>
<dbReference type="PANTHER" id="PTHR36842:SF1">
    <property type="entry name" value="PROTEIN TOLB"/>
    <property type="match status" value="1"/>
</dbReference>
<keyword evidence="9" id="KW-1185">Reference proteome</keyword>
<sequence length="429" mass="45705" precursor="true">MKKLLISMLAAAVAVPAAAQQAVPVIAVPPLSSPADKQTSAGSTLAIAWQATELIAQDLRTTSEVLALPPNQQKDFYSYPEVTAPTFSRWRAKGAKALLTGFVQARPDGRLAVGCYVYDTEKGTELGRTGFVVAPDDWRRAAHKCSGLAYKSLTGAPGIFDTRIAYVARTGFGTAQSSRIATMDSDGLNHSYVTPPDGLVTTPRLSPDGERLAYVSFSGGQPHILVRDLDSNEERPLAGTSLPSFSPRFSPDGNRVVFSMTNGGNTDIYVTGATGGYPQRLTTSPGIDTSPSFSPDGRSILFESDRSGTQQLYVMSADGSNQRRISFGGGWYAAPEWSPDGEMIAFTSRGNDGLRVGIMKADGTDARVLTSGPRDEGANWAASSRELIFQRVDVAGRPGIYRVTLSGGEPRKVTVPQDAADPDWSGARE</sequence>
<dbReference type="SUPFAM" id="SSF69304">
    <property type="entry name" value="Tricorn protease N-terminal domain"/>
    <property type="match status" value="1"/>
</dbReference>
<comment type="caution">
    <text evidence="8">The sequence shown here is derived from an EMBL/GenBank/DDBJ whole genome shotgun (WGS) entry which is preliminary data.</text>
</comment>
<comment type="function">
    <text evidence="5">Part of the Tol-Pal system, which plays a role in outer membrane invagination during cell division and is important for maintaining outer membrane integrity.</text>
</comment>
<dbReference type="Proteomes" id="UP001165342">
    <property type="component" value="Unassembled WGS sequence"/>
</dbReference>
<organism evidence="8 9">
    <name type="scientific">Sphingomonas hankyongi</name>
    <dbReference type="NCBI Taxonomy" id="2908209"/>
    <lineage>
        <taxon>Bacteria</taxon>
        <taxon>Pseudomonadati</taxon>
        <taxon>Pseudomonadota</taxon>
        <taxon>Alphaproteobacteria</taxon>
        <taxon>Sphingomonadales</taxon>
        <taxon>Sphingomonadaceae</taxon>
        <taxon>Sphingomonas</taxon>
    </lineage>
</organism>
<keyword evidence="4 5" id="KW-0574">Periplasm</keyword>
<dbReference type="Pfam" id="PF07676">
    <property type="entry name" value="PD40"/>
    <property type="match status" value="4"/>
</dbReference>